<reference evidence="3 4" key="1">
    <citation type="submission" date="2018-06" db="EMBL/GenBank/DDBJ databases">
        <authorList>
            <consortium name="Pathogen Informatics"/>
            <person name="Doyle S."/>
        </authorList>
    </citation>
    <scope>NUCLEOTIDE SEQUENCE [LARGE SCALE GENOMIC DNA]</scope>
    <source>
        <strain evidence="3 4">NCTC11388</strain>
    </source>
</reference>
<dbReference type="EMBL" id="UGYW01000002">
    <property type="protein sequence ID" value="SUJ04861.1"/>
    <property type="molecule type" value="Genomic_DNA"/>
</dbReference>
<dbReference type="PANTHER" id="PTHR46268:SF6">
    <property type="entry name" value="UNIVERSAL STRESS PROTEIN UP12"/>
    <property type="match status" value="1"/>
</dbReference>
<proteinExistence type="inferred from homology"/>
<dbReference type="PANTHER" id="PTHR46268">
    <property type="entry name" value="STRESS RESPONSE PROTEIN NHAX"/>
    <property type="match status" value="1"/>
</dbReference>
<gene>
    <name evidence="3" type="ORF">NCTC11388_01505</name>
</gene>
<comment type="similarity">
    <text evidence="1">Belongs to the universal stress protein A family.</text>
</comment>
<dbReference type="InterPro" id="IPR006016">
    <property type="entry name" value="UspA"/>
</dbReference>
<evidence type="ECO:0000313" key="3">
    <source>
        <dbReference type="EMBL" id="SUJ04861.1"/>
    </source>
</evidence>
<evidence type="ECO:0000259" key="2">
    <source>
        <dbReference type="Pfam" id="PF00582"/>
    </source>
</evidence>
<dbReference type="RefSeq" id="WP_115169676.1">
    <property type="nucleotide sequence ID" value="NZ_UGYW01000002.1"/>
</dbReference>
<dbReference type="Proteomes" id="UP000254893">
    <property type="component" value="Unassembled WGS sequence"/>
</dbReference>
<dbReference type="AlphaFoldDB" id="A0A380BPS5"/>
<protein>
    <submittedName>
        <fullName evidence="3">Universal stress protein family</fullName>
    </submittedName>
</protein>
<feature type="domain" description="UspA" evidence="2">
    <location>
        <begin position="1"/>
        <end position="142"/>
    </location>
</feature>
<dbReference type="InterPro" id="IPR006015">
    <property type="entry name" value="Universal_stress_UspA"/>
</dbReference>
<organism evidence="3 4">
    <name type="scientific">Sphingobacterium spiritivorum</name>
    <name type="common">Flavobacterium spiritivorum</name>
    <dbReference type="NCBI Taxonomy" id="258"/>
    <lineage>
        <taxon>Bacteria</taxon>
        <taxon>Pseudomonadati</taxon>
        <taxon>Bacteroidota</taxon>
        <taxon>Sphingobacteriia</taxon>
        <taxon>Sphingobacteriales</taxon>
        <taxon>Sphingobacteriaceae</taxon>
        <taxon>Sphingobacterium</taxon>
    </lineage>
</organism>
<dbReference type="Pfam" id="PF00582">
    <property type="entry name" value="Usp"/>
    <property type="match status" value="1"/>
</dbReference>
<sequence length="283" mass="32050">MNKPLLVPVDFSENAQTAASYAAQIANISKRDVHVIHIMTEHTNRFANATWNKDLMEPLIKEALSQLDTFLLPIKARYPDIVFTTAIRDGVLTDQLLDEAKGEKYAAIVMGTKGSSGLDSVFIGSNAYDVIKTTETPVLIVPKHSEALQLNNIGLLCNFKEGELEVLKQAVSLFGNKFHLQLIHINRTDEDVETVDQKLKIWIDRIIKETQIDDISYIVKSPAYFYRNKETIAHAIQQILIDESVDLLLVTKGRKNFFRYIFSENIAKELAFQSKIPNLFARI</sequence>
<accession>A0A380BPS5</accession>
<dbReference type="CDD" id="cd00293">
    <property type="entry name" value="USP-like"/>
    <property type="match status" value="1"/>
</dbReference>
<evidence type="ECO:0000313" key="4">
    <source>
        <dbReference type="Proteomes" id="UP000254893"/>
    </source>
</evidence>
<dbReference type="PRINTS" id="PR01438">
    <property type="entry name" value="UNVRSLSTRESS"/>
</dbReference>
<name>A0A380BPS5_SPHSI</name>
<evidence type="ECO:0000256" key="1">
    <source>
        <dbReference type="ARBA" id="ARBA00008791"/>
    </source>
</evidence>
<dbReference type="Gene3D" id="3.40.50.12370">
    <property type="match status" value="1"/>
</dbReference>
<dbReference type="SUPFAM" id="SSF52402">
    <property type="entry name" value="Adenine nucleotide alpha hydrolases-like"/>
    <property type="match status" value="1"/>
</dbReference>